<dbReference type="InterPro" id="IPR052905">
    <property type="entry name" value="LD-transpeptidase_YkuD-like"/>
</dbReference>
<keyword evidence="11" id="KW-1185">Reference proteome</keyword>
<comment type="similarity">
    <text evidence="2">Belongs to the YkuD family.</text>
</comment>
<feature type="active site" description="Nucleophile" evidence="7">
    <location>
        <position position="409"/>
    </location>
</feature>
<dbReference type="PANTHER" id="PTHR41533">
    <property type="entry name" value="L,D-TRANSPEPTIDASE HI_1667-RELATED"/>
    <property type="match status" value="1"/>
</dbReference>
<comment type="pathway">
    <text evidence="1 7">Cell wall biogenesis; peptidoglycan biosynthesis.</text>
</comment>
<organism evidence="10 11">
    <name type="scientific">Hymenobacter caeli</name>
    <dbReference type="NCBI Taxonomy" id="2735894"/>
    <lineage>
        <taxon>Bacteria</taxon>
        <taxon>Pseudomonadati</taxon>
        <taxon>Bacteroidota</taxon>
        <taxon>Cytophagia</taxon>
        <taxon>Cytophagales</taxon>
        <taxon>Hymenobacteraceae</taxon>
        <taxon>Hymenobacter</taxon>
    </lineage>
</organism>
<evidence type="ECO:0000256" key="1">
    <source>
        <dbReference type="ARBA" id="ARBA00004752"/>
    </source>
</evidence>
<comment type="caution">
    <text evidence="10">The sequence shown here is derived from an EMBL/GenBank/DDBJ whole genome shotgun (WGS) entry which is preliminary data.</text>
</comment>
<dbReference type="PANTHER" id="PTHR41533:SF2">
    <property type="entry name" value="BLR7131 PROTEIN"/>
    <property type="match status" value="1"/>
</dbReference>
<dbReference type="InterPro" id="IPR038063">
    <property type="entry name" value="Transpep_catalytic_dom"/>
</dbReference>
<dbReference type="Pfam" id="PF20142">
    <property type="entry name" value="Scaffold"/>
    <property type="match status" value="1"/>
</dbReference>
<dbReference type="CDD" id="cd16913">
    <property type="entry name" value="YkuD_like"/>
    <property type="match status" value="1"/>
</dbReference>
<accession>A0ABX2FQW4</accession>
<keyword evidence="3" id="KW-0808">Transferase</keyword>
<evidence type="ECO:0000313" key="10">
    <source>
        <dbReference type="EMBL" id="NRT19568.1"/>
    </source>
</evidence>
<evidence type="ECO:0000256" key="3">
    <source>
        <dbReference type="ARBA" id="ARBA00022679"/>
    </source>
</evidence>
<evidence type="ECO:0000259" key="9">
    <source>
        <dbReference type="PROSITE" id="PS52029"/>
    </source>
</evidence>
<evidence type="ECO:0000256" key="4">
    <source>
        <dbReference type="ARBA" id="ARBA00022960"/>
    </source>
</evidence>
<dbReference type="PROSITE" id="PS52029">
    <property type="entry name" value="LD_TPASE"/>
    <property type="match status" value="1"/>
</dbReference>
<dbReference type="Pfam" id="PF03734">
    <property type="entry name" value="YkuD"/>
    <property type="match status" value="1"/>
</dbReference>
<evidence type="ECO:0000256" key="6">
    <source>
        <dbReference type="ARBA" id="ARBA00023316"/>
    </source>
</evidence>
<keyword evidence="5 7" id="KW-0573">Peptidoglycan synthesis</keyword>
<evidence type="ECO:0000256" key="8">
    <source>
        <dbReference type="SAM" id="SignalP"/>
    </source>
</evidence>
<feature type="domain" description="L,D-TPase catalytic" evidence="9">
    <location>
        <begin position="258"/>
        <end position="433"/>
    </location>
</feature>
<evidence type="ECO:0000256" key="7">
    <source>
        <dbReference type="PROSITE-ProRule" id="PRU01373"/>
    </source>
</evidence>
<dbReference type="Proteomes" id="UP000779507">
    <property type="component" value="Unassembled WGS sequence"/>
</dbReference>
<sequence>MALLAHIRLLSGCIGLLLATQCGAGAPPAGPQARPLLVAKAQPTQPVDAIIRALLDTAAAGRADERLGLQAGAEVRAFYGTAGAPAWLAADSLGPDAAGALALLAQAPAHGLRPADYGSARLLPLRDSLARPGAPAQRARQLARLDVYLSDAVLRFMRDVGRGRLHRYVAAAGERAAGPAGQPGARLRAALGAHAVPAAMLAGQPANREYRQLQQALARWLALPSAPDSAGQHRARYEQVALNLERWRWEALPAAAAEYVLVNLPACELLVVAHDSVLRRHRLVVGKPATPTPTLSSVIDHFTLAPDWHVPRSIATREILPRLKRDAGYLARNNYALYDGQGRLLDARRINWAGVTAQHFPYTIRQSAGCDNALGNIVFRFANPYSVYVHDTPERQVFAQPYRALSHGCMRLEQPMQLAAYLLRRGGQPVQLPSEAACARQPRPRDVPLRRPIPLFVRYATCTAERGQLRFLPDIYHRDETIRRGLFGPEVAAGPQ</sequence>
<dbReference type="Gene3D" id="2.40.440.10">
    <property type="entry name" value="L,D-transpeptidase catalytic domain-like"/>
    <property type="match status" value="1"/>
</dbReference>
<keyword evidence="6 7" id="KW-0961">Cell wall biogenesis/degradation</keyword>
<keyword evidence="4 7" id="KW-0133">Cell shape</keyword>
<dbReference type="RefSeq" id="WP_173810287.1">
    <property type="nucleotide sequence ID" value="NZ_JABSNP010000010.1"/>
</dbReference>
<evidence type="ECO:0000313" key="11">
    <source>
        <dbReference type="Proteomes" id="UP000779507"/>
    </source>
</evidence>
<gene>
    <name evidence="10" type="ORF">HNP98_002400</name>
</gene>
<dbReference type="InterPro" id="IPR005490">
    <property type="entry name" value="LD_TPept_cat_dom"/>
</dbReference>
<proteinExistence type="inferred from homology"/>
<feature type="chain" id="PRO_5046876220" evidence="8">
    <location>
        <begin position="25"/>
        <end position="496"/>
    </location>
</feature>
<name>A0ABX2FQW4_9BACT</name>
<dbReference type="EMBL" id="JABSNP010000010">
    <property type="protein sequence ID" value="NRT19568.1"/>
    <property type="molecule type" value="Genomic_DNA"/>
</dbReference>
<feature type="active site" description="Proton donor/acceptor" evidence="7">
    <location>
        <position position="390"/>
    </location>
</feature>
<reference evidence="10 11" key="1">
    <citation type="submission" date="2020-05" db="EMBL/GenBank/DDBJ databases">
        <title>Genomic Encyclopedia of Type Strains, Phase IV (KMG-V): Genome sequencing to study the core and pangenomes of soil and plant-associated prokaryotes.</title>
        <authorList>
            <person name="Whitman W."/>
        </authorList>
    </citation>
    <scope>NUCLEOTIDE SEQUENCE [LARGE SCALE GENOMIC DNA]</scope>
    <source>
        <strain evidence="10 11">9A</strain>
    </source>
</reference>
<keyword evidence="8" id="KW-0732">Signal</keyword>
<evidence type="ECO:0000256" key="5">
    <source>
        <dbReference type="ARBA" id="ARBA00022984"/>
    </source>
</evidence>
<evidence type="ECO:0000256" key="2">
    <source>
        <dbReference type="ARBA" id="ARBA00005992"/>
    </source>
</evidence>
<dbReference type="SUPFAM" id="SSF141523">
    <property type="entry name" value="L,D-transpeptidase catalytic domain-like"/>
    <property type="match status" value="1"/>
</dbReference>
<feature type="signal peptide" evidence="8">
    <location>
        <begin position="1"/>
        <end position="24"/>
    </location>
</feature>
<protein>
    <submittedName>
        <fullName evidence="10">Murein L,D-transpeptidase YcbB/YkuD</fullName>
    </submittedName>
</protein>
<dbReference type="InterPro" id="IPR045380">
    <property type="entry name" value="LD_TPept_scaffold_dom"/>
</dbReference>